<reference evidence="5 6" key="1">
    <citation type="submission" date="2020-01" db="EMBL/GenBank/DDBJ databases">
        <title>Muriicola jejuensis KCTC 22299.</title>
        <authorList>
            <person name="Wang G."/>
        </authorList>
    </citation>
    <scope>NUCLEOTIDE SEQUENCE [LARGE SCALE GENOMIC DNA]</scope>
    <source>
        <strain evidence="5 6">KCTC 22299</strain>
    </source>
</reference>
<dbReference type="PANTHER" id="PTHR13903:SF8">
    <property type="entry name" value="PIRIN"/>
    <property type="match status" value="1"/>
</dbReference>
<sequence>MPNSIQKIFPLGFPWETQDPFLFCVYHLDHYPKGNEHMGPAVSLEGRNLGNDFAPNALGWRMYHGHTVPGFPYHPHRGFETITIVNKGFCDHSDSLGAAGRFGEGDVQWMTAGRGVQHSEMFPLLREDRENPLELFQIWLNLPREKKMVDPHFRMLWHEEIPEIEQDGVSIRIVAGRYGDTRAPEPAPDSWAASEENHVAVWNLHMDPGSSFTFPEIPEGVNRTLYFYEGDSAVIESTRIKPDHGVILNARAVELTNSGLEKAHFLLLQGKPINEPVAKYGPFVMNTEREIQQAMDEYRLTQFGGWPWPYPDHVHDRERGRFAQYPDGTLVEK</sequence>
<feature type="domain" description="Pirin N-terminal" evidence="3">
    <location>
        <begin position="66"/>
        <end position="140"/>
    </location>
</feature>
<keyword evidence="6" id="KW-1185">Reference proteome</keyword>
<dbReference type="InterPro" id="IPR003829">
    <property type="entry name" value="Pirin_N_dom"/>
</dbReference>
<accession>A0A6P0UE08</accession>
<proteinExistence type="inferred from homology"/>
<dbReference type="CDD" id="cd02247">
    <property type="entry name" value="cupin_pirin_C"/>
    <property type="match status" value="1"/>
</dbReference>
<evidence type="ECO:0000259" key="4">
    <source>
        <dbReference type="Pfam" id="PF05726"/>
    </source>
</evidence>
<dbReference type="EMBL" id="JAABOP010000004">
    <property type="protein sequence ID" value="NER11484.1"/>
    <property type="molecule type" value="Genomic_DNA"/>
</dbReference>
<dbReference type="Proteomes" id="UP000468443">
    <property type="component" value="Unassembled WGS sequence"/>
</dbReference>
<evidence type="ECO:0000313" key="5">
    <source>
        <dbReference type="EMBL" id="NER11484.1"/>
    </source>
</evidence>
<dbReference type="InterPro" id="IPR014710">
    <property type="entry name" value="RmlC-like_jellyroll"/>
</dbReference>
<comment type="similarity">
    <text evidence="1 2">Belongs to the pirin family.</text>
</comment>
<dbReference type="Pfam" id="PF02678">
    <property type="entry name" value="Pirin"/>
    <property type="match status" value="1"/>
</dbReference>
<dbReference type="InterPro" id="IPR012093">
    <property type="entry name" value="Pirin"/>
</dbReference>
<feature type="domain" description="Pirin C-terminal" evidence="4">
    <location>
        <begin position="202"/>
        <end position="304"/>
    </location>
</feature>
<dbReference type="AlphaFoldDB" id="A0A6P0UE08"/>
<dbReference type="Pfam" id="PF05726">
    <property type="entry name" value="Pirin_C"/>
    <property type="match status" value="1"/>
</dbReference>
<name>A0A6P0UE08_9FLAO</name>
<dbReference type="SUPFAM" id="SSF51182">
    <property type="entry name" value="RmlC-like cupins"/>
    <property type="match status" value="1"/>
</dbReference>
<dbReference type="PANTHER" id="PTHR13903">
    <property type="entry name" value="PIRIN-RELATED"/>
    <property type="match status" value="1"/>
</dbReference>
<dbReference type="RefSeq" id="WP_163693929.1">
    <property type="nucleotide sequence ID" value="NZ_FXTW01000003.1"/>
</dbReference>
<gene>
    <name evidence="5" type="ORF">GWK09_13205</name>
</gene>
<dbReference type="InterPro" id="IPR011051">
    <property type="entry name" value="RmlC_Cupin_sf"/>
</dbReference>
<dbReference type="Gene3D" id="2.60.120.10">
    <property type="entry name" value="Jelly Rolls"/>
    <property type="match status" value="2"/>
</dbReference>
<protein>
    <submittedName>
        <fullName evidence="5">Pirin family protein</fullName>
    </submittedName>
</protein>
<evidence type="ECO:0000259" key="3">
    <source>
        <dbReference type="Pfam" id="PF02678"/>
    </source>
</evidence>
<evidence type="ECO:0000313" key="6">
    <source>
        <dbReference type="Proteomes" id="UP000468443"/>
    </source>
</evidence>
<organism evidence="5 6">
    <name type="scientific">Muriicola jejuensis</name>
    <dbReference type="NCBI Taxonomy" id="504488"/>
    <lineage>
        <taxon>Bacteria</taxon>
        <taxon>Pseudomonadati</taxon>
        <taxon>Bacteroidota</taxon>
        <taxon>Flavobacteriia</taxon>
        <taxon>Flavobacteriales</taxon>
        <taxon>Flavobacteriaceae</taxon>
        <taxon>Muriicola</taxon>
    </lineage>
</organism>
<dbReference type="InterPro" id="IPR008778">
    <property type="entry name" value="Pirin_C_dom"/>
</dbReference>
<evidence type="ECO:0000256" key="1">
    <source>
        <dbReference type="ARBA" id="ARBA00008416"/>
    </source>
</evidence>
<comment type="caution">
    <text evidence="5">The sequence shown here is derived from an EMBL/GenBank/DDBJ whole genome shotgun (WGS) entry which is preliminary data.</text>
</comment>
<evidence type="ECO:0000256" key="2">
    <source>
        <dbReference type="RuleBase" id="RU003457"/>
    </source>
</evidence>